<dbReference type="GO" id="GO:0004523">
    <property type="term" value="F:RNA-DNA hybrid ribonuclease activity"/>
    <property type="evidence" value="ECO:0007669"/>
    <property type="project" value="InterPro"/>
</dbReference>
<accession>A0A8S9L419</accession>
<feature type="domain" description="RNase H type-1" evidence="1">
    <location>
        <begin position="88"/>
        <end position="208"/>
    </location>
</feature>
<evidence type="ECO:0000259" key="1">
    <source>
        <dbReference type="Pfam" id="PF13456"/>
    </source>
</evidence>
<protein>
    <recommendedName>
        <fullName evidence="1">RNase H type-1 domain-containing protein</fullName>
    </recommendedName>
</protein>
<comment type="caution">
    <text evidence="2">The sequence shown here is derived from an EMBL/GenBank/DDBJ whole genome shotgun (WGS) entry which is preliminary data.</text>
</comment>
<dbReference type="PANTHER" id="PTHR47074:SF49">
    <property type="entry name" value="POLYNUCLEOTIDYL TRANSFERASE, RIBONUCLEASE H-LIKE SUPERFAMILY PROTEIN"/>
    <property type="match status" value="1"/>
</dbReference>
<dbReference type="InterPro" id="IPR052929">
    <property type="entry name" value="RNase_H-like_EbsB-rel"/>
</dbReference>
<evidence type="ECO:0000313" key="3">
    <source>
        <dbReference type="Proteomes" id="UP000712281"/>
    </source>
</evidence>
<organism evidence="2 3">
    <name type="scientific">Brassica cretica</name>
    <name type="common">Mustard</name>
    <dbReference type="NCBI Taxonomy" id="69181"/>
    <lineage>
        <taxon>Eukaryota</taxon>
        <taxon>Viridiplantae</taxon>
        <taxon>Streptophyta</taxon>
        <taxon>Embryophyta</taxon>
        <taxon>Tracheophyta</taxon>
        <taxon>Spermatophyta</taxon>
        <taxon>Magnoliopsida</taxon>
        <taxon>eudicotyledons</taxon>
        <taxon>Gunneridae</taxon>
        <taxon>Pentapetalae</taxon>
        <taxon>rosids</taxon>
        <taxon>malvids</taxon>
        <taxon>Brassicales</taxon>
        <taxon>Brassicaceae</taxon>
        <taxon>Brassiceae</taxon>
        <taxon>Brassica</taxon>
    </lineage>
</organism>
<dbReference type="EMBL" id="QGKW02000717">
    <property type="protein sequence ID" value="KAF2600902.1"/>
    <property type="molecule type" value="Genomic_DNA"/>
</dbReference>
<dbReference type="InterPro" id="IPR002156">
    <property type="entry name" value="RNaseH_domain"/>
</dbReference>
<dbReference type="Proteomes" id="UP000712281">
    <property type="component" value="Unassembled WGS sequence"/>
</dbReference>
<evidence type="ECO:0000313" key="2">
    <source>
        <dbReference type="EMBL" id="KAF2600902.1"/>
    </source>
</evidence>
<gene>
    <name evidence="2" type="ORF">F2Q68_00011016</name>
</gene>
<sequence>MSKNIRVPVETRRCFPWVLWLIWKNRNKFIFEAKELKAVELVDKIHEEVSAWVLAQQLDNEDEQRDEESRRFVERKWTKPPQNWVKCNFGVKWLQKSEVAGVAWIVRDSEGESLLHSRKSFVRVKTLEEAKEKALVWTLECMAEHRLDNLIIAGEDAVLLKVIERPRAWPSYTSVVHKLENFLCRFGCWKSKVETRSSNRCAYLIADSASKSRWFQSYVARGAPFWISSLVAFEKV</sequence>
<dbReference type="PANTHER" id="PTHR47074">
    <property type="entry name" value="BNAC02G40300D PROTEIN"/>
    <property type="match status" value="1"/>
</dbReference>
<dbReference type="Pfam" id="PF13456">
    <property type="entry name" value="RVT_3"/>
    <property type="match status" value="1"/>
</dbReference>
<dbReference type="AlphaFoldDB" id="A0A8S9L419"/>
<dbReference type="GO" id="GO:0003676">
    <property type="term" value="F:nucleic acid binding"/>
    <property type="evidence" value="ECO:0007669"/>
    <property type="project" value="InterPro"/>
</dbReference>
<name>A0A8S9L419_BRACR</name>
<proteinExistence type="predicted"/>
<reference evidence="2" key="1">
    <citation type="submission" date="2019-12" db="EMBL/GenBank/DDBJ databases">
        <title>Genome sequencing and annotation of Brassica cretica.</title>
        <authorList>
            <person name="Studholme D.J."/>
            <person name="Sarris P.F."/>
        </authorList>
    </citation>
    <scope>NUCLEOTIDE SEQUENCE</scope>
    <source>
        <strain evidence="2">PFS-001/15</strain>
        <tissue evidence="2">Leaf</tissue>
    </source>
</reference>